<name>A0A1G9F203_9EURY</name>
<organism evidence="1 2">
    <name type="scientific">Natronorubrum texcoconense</name>
    <dbReference type="NCBI Taxonomy" id="1095776"/>
    <lineage>
        <taxon>Archaea</taxon>
        <taxon>Methanobacteriati</taxon>
        <taxon>Methanobacteriota</taxon>
        <taxon>Stenosarchaea group</taxon>
        <taxon>Halobacteria</taxon>
        <taxon>Halobacteriales</taxon>
        <taxon>Natrialbaceae</taxon>
        <taxon>Natronorubrum</taxon>
    </lineage>
</organism>
<evidence type="ECO:0000313" key="1">
    <source>
        <dbReference type="EMBL" id="SDK82446.1"/>
    </source>
</evidence>
<proteinExistence type="predicted"/>
<dbReference type="OrthoDB" id="176261at2157"/>
<dbReference type="AlphaFoldDB" id="A0A1G9F203"/>
<evidence type="ECO:0000313" key="2">
    <source>
        <dbReference type="Proteomes" id="UP000198882"/>
    </source>
</evidence>
<protein>
    <submittedName>
        <fullName evidence="1">Uncharacterized protein</fullName>
    </submittedName>
</protein>
<dbReference type="EMBL" id="FNFE01000007">
    <property type="protein sequence ID" value="SDK82446.1"/>
    <property type="molecule type" value="Genomic_DNA"/>
</dbReference>
<reference evidence="2" key="1">
    <citation type="submission" date="2016-10" db="EMBL/GenBank/DDBJ databases">
        <authorList>
            <person name="Varghese N."/>
            <person name="Submissions S."/>
        </authorList>
    </citation>
    <scope>NUCLEOTIDE SEQUENCE [LARGE SCALE GENOMIC DNA]</scope>
    <source>
        <strain evidence="2">B4,CECT 8067,JCM 17497</strain>
    </source>
</reference>
<gene>
    <name evidence="1" type="ORF">SAMN04515672_4063</name>
</gene>
<accession>A0A1G9F203</accession>
<keyword evidence="2" id="KW-1185">Reference proteome</keyword>
<dbReference type="RefSeq" id="WP_090311084.1">
    <property type="nucleotide sequence ID" value="NZ_FNFE01000007.1"/>
</dbReference>
<dbReference type="Proteomes" id="UP000198882">
    <property type="component" value="Unassembled WGS sequence"/>
</dbReference>
<sequence length="64" mass="7455">MPIAYCAACEWERRADEDSSEDLNRPMINHYVETGHGPIERLDLADSLSTLSARHDSWDRHERE</sequence>